<dbReference type="InterPro" id="IPR036047">
    <property type="entry name" value="F-box-like_dom_sf"/>
</dbReference>
<dbReference type="Pfam" id="PF00646">
    <property type="entry name" value="F-box"/>
    <property type="match status" value="1"/>
</dbReference>
<protein>
    <recommendedName>
        <fullName evidence="5">F-box domain-containing protein</fullName>
    </recommendedName>
</protein>
<dbReference type="InterPro" id="IPR013187">
    <property type="entry name" value="F-box-assoc_dom_typ3"/>
</dbReference>
<evidence type="ECO:0008006" key="5">
    <source>
        <dbReference type="Google" id="ProtNLM"/>
    </source>
</evidence>
<evidence type="ECO:0000313" key="3">
    <source>
        <dbReference type="EMBL" id="ESW30118.1"/>
    </source>
</evidence>
<keyword evidence="4" id="KW-1185">Reference proteome</keyword>
<organism evidence="3 4">
    <name type="scientific">Phaseolus vulgaris</name>
    <name type="common">Kidney bean</name>
    <name type="synonym">French bean</name>
    <dbReference type="NCBI Taxonomy" id="3885"/>
    <lineage>
        <taxon>Eukaryota</taxon>
        <taxon>Viridiplantae</taxon>
        <taxon>Streptophyta</taxon>
        <taxon>Embryophyta</taxon>
        <taxon>Tracheophyta</taxon>
        <taxon>Spermatophyta</taxon>
        <taxon>Magnoliopsida</taxon>
        <taxon>eudicotyledons</taxon>
        <taxon>Gunneridae</taxon>
        <taxon>Pentapetalae</taxon>
        <taxon>rosids</taxon>
        <taxon>fabids</taxon>
        <taxon>Fabales</taxon>
        <taxon>Fabaceae</taxon>
        <taxon>Papilionoideae</taxon>
        <taxon>50 kb inversion clade</taxon>
        <taxon>NPAAA clade</taxon>
        <taxon>indigoferoid/millettioid clade</taxon>
        <taxon>Phaseoleae</taxon>
        <taxon>Phaseolus</taxon>
    </lineage>
</organism>
<dbReference type="InterPro" id="IPR050796">
    <property type="entry name" value="SCF_F-box_component"/>
</dbReference>
<dbReference type="PANTHER" id="PTHR31672:SF13">
    <property type="entry name" value="F-BOX PROTEIN CPR30-LIKE"/>
    <property type="match status" value="1"/>
</dbReference>
<evidence type="ECO:0000259" key="2">
    <source>
        <dbReference type="Pfam" id="PF08268"/>
    </source>
</evidence>
<dbReference type="SUPFAM" id="SSF81383">
    <property type="entry name" value="F-box domain"/>
    <property type="match status" value="1"/>
</dbReference>
<dbReference type="InterPro" id="IPR001810">
    <property type="entry name" value="F-box_dom"/>
</dbReference>
<evidence type="ECO:0000313" key="4">
    <source>
        <dbReference type="Proteomes" id="UP000000226"/>
    </source>
</evidence>
<dbReference type="Gramene" id="ESW30118">
    <property type="protein sequence ID" value="ESW30118"/>
    <property type="gene ID" value="PHAVU_002G126300g"/>
</dbReference>
<feature type="domain" description="F-box associated beta-propeller type 3" evidence="2">
    <location>
        <begin position="46"/>
        <end position="235"/>
    </location>
</feature>
<dbReference type="EMBL" id="CM002289">
    <property type="protein sequence ID" value="ESW30118.1"/>
    <property type="molecule type" value="Genomic_DNA"/>
</dbReference>
<gene>
    <name evidence="3" type="ORF">PHAVU_002G126300g</name>
</gene>
<dbReference type="Proteomes" id="UP000000226">
    <property type="component" value="Chromosome 2"/>
</dbReference>
<dbReference type="Pfam" id="PF08268">
    <property type="entry name" value="FBA_3"/>
    <property type="match status" value="1"/>
</dbReference>
<sequence>MSMSLPIDLQLEIFSYLPCKAIVRFMVLSHLHHSLLISPDFICRHHNKSPNKLFVLLLPSITNLCEDDDHLTLFQNFFVHRNFGDNIIGICNGIICMQTYRDVFFINPMIRYCFDLPLHKDKSIYYSYGFISCGLSDYLVVKIDLDAKHYYYTDDDDDEGGYIPSPRKAWVYTYVKHDWRPLKIPDCSLCTPDTSLAYNGVVYYGLLHWGAKKWVENALYYFILTFDPQTEAFTC</sequence>
<dbReference type="AlphaFoldDB" id="V7CL83"/>
<proteinExistence type="predicted"/>
<feature type="domain" description="F-box" evidence="1">
    <location>
        <begin position="4"/>
        <end position="32"/>
    </location>
</feature>
<dbReference type="PANTHER" id="PTHR31672">
    <property type="entry name" value="BNACNNG10540D PROTEIN"/>
    <property type="match status" value="1"/>
</dbReference>
<name>V7CL83_PHAVU</name>
<reference evidence="4" key="1">
    <citation type="journal article" date="2014" name="Nat. Genet.">
        <title>A reference genome for common bean and genome-wide analysis of dual domestications.</title>
        <authorList>
            <person name="Schmutz J."/>
            <person name="McClean P.E."/>
            <person name="Mamidi S."/>
            <person name="Wu G.A."/>
            <person name="Cannon S.B."/>
            <person name="Grimwood J."/>
            <person name="Jenkins J."/>
            <person name="Shu S."/>
            <person name="Song Q."/>
            <person name="Chavarro C."/>
            <person name="Torres-Torres M."/>
            <person name="Geffroy V."/>
            <person name="Moghaddam S.M."/>
            <person name="Gao D."/>
            <person name="Abernathy B."/>
            <person name="Barry K."/>
            <person name="Blair M."/>
            <person name="Brick M.A."/>
            <person name="Chovatia M."/>
            <person name="Gepts P."/>
            <person name="Goodstein D.M."/>
            <person name="Gonzales M."/>
            <person name="Hellsten U."/>
            <person name="Hyten D.L."/>
            <person name="Jia G."/>
            <person name="Kelly J.D."/>
            <person name="Kudrna D."/>
            <person name="Lee R."/>
            <person name="Richard M.M."/>
            <person name="Miklas P.N."/>
            <person name="Osorno J.M."/>
            <person name="Rodrigues J."/>
            <person name="Thareau V."/>
            <person name="Urrea C.A."/>
            <person name="Wang M."/>
            <person name="Yu Y."/>
            <person name="Zhang M."/>
            <person name="Wing R.A."/>
            <person name="Cregan P.B."/>
            <person name="Rokhsar D.S."/>
            <person name="Jackson S.A."/>
        </authorList>
    </citation>
    <scope>NUCLEOTIDE SEQUENCE [LARGE SCALE GENOMIC DNA]</scope>
    <source>
        <strain evidence="4">cv. G19833</strain>
    </source>
</reference>
<evidence type="ECO:0000259" key="1">
    <source>
        <dbReference type="Pfam" id="PF00646"/>
    </source>
</evidence>
<accession>V7CL83</accession>